<proteinExistence type="predicted"/>
<protein>
    <submittedName>
        <fullName evidence="2">Uncharacterized protein</fullName>
    </submittedName>
</protein>
<evidence type="ECO:0000313" key="2">
    <source>
        <dbReference type="EMBL" id="CAB3929965.1"/>
    </source>
</evidence>
<accession>A0A6S7EX23</accession>
<name>A0A6S7EX23_9BURK</name>
<dbReference type="AlphaFoldDB" id="A0A6S7EX23"/>
<dbReference type="Proteomes" id="UP000494183">
    <property type="component" value="Unassembled WGS sequence"/>
</dbReference>
<feature type="region of interest" description="Disordered" evidence="1">
    <location>
        <begin position="1"/>
        <end position="25"/>
    </location>
</feature>
<gene>
    <name evidence="2" type="ORF">LMG6000_01018</name>
</gene>
<reference evidence="2 3" key="1">
    <citation type="submission" date="2020-04" db="EMBL/GenBank/DDBJ databases">
        <authorList>
            <person name="De Canck E."/>
        </authorList>
    </citation>
    <scope>NUCLEOTIDE SEQUENCE [LARGE SCALE GENOMIC DNA]</scope>
    <source>
        <strain evidence="2 3">LMG 6000</strain>
    </source>
</reference>
<organism evidence="2 3">
    <name type="scientific">Achromobacter insolitus</name>
    <dbReference type="NCBI Taxonomy" id="217204"/>
    <lineage>
        <taxon>Bacteria</taxon>
        <taxon>Pseudomonadati</taxon>
        <taxon>Pseudomonadota</taxon>
        <taxon>Betaproteobacteria</taxon>
        <taxon>Burkholderiales</taxon>
        <taxon>Alcaligenaceae</taxon>
        <taxon>Achromobacter</taxon>
    </lineage>
</organism>
<dbReference type="RefSeq" id="WP_175200925.1">
    <property type="nucleotide sequence ID" value="NZ_CADILH010000001.1"/>
</dbReference>
<keyword evidence="3" id="KW-1185">Reference proteome</keyword>
<feature type="compositionally biased region" description="Low complexity" evidence="1">
    <location>
        <begin position="8"/>
        <end position="21"/>
    </location>
</feature>
<evidence type="ECO:0000256" key="1">
    <source>
        <dbReference type="SAM" id="MobiDB-lite"/>
    </source>
</evidence>
<evidence type="ECO:0000313" key="3">
    <source>
        <dbReference type="Proteomes" id="UP000494183"/>
    </source>
</evidence>
<sequence length="193" mass="20722">MNEKTKTWRSTTTTHSWSSTKGLSSEQRANIEALLDGGTDGATVSETWSYAGTENGESFKVEIKNGAVTVNGRKYDSLDEVPRPERERIQALRAGHGDDSLWEMLRNAGVDVDHLAQGMTPRDGKPEFVIETDDPTTAQARATTQPVQSDQAAAHAGLAPGAVPPSGGGLRRMLLIGIAIGLGWWVARALNLL</sequence>
<dbReference type="EMBL" id="CADILH010000001">
    <property type="protein sequence ID" value="CAB3929965.1"/>
    <property type="molecule type" value="Genomic_DNA"/>
</dbReference>